<dbReference type="Pfam" id="PF01674">
    <property type="entry name" value="Lipase_2"/>
    <property type="match status" value="1"/>
</dbReference>
<dbReference type="Proteomes" id="UP001500839">
    <property type="component" value="Unassembled WGS sequence"/>
</dbReference>
<keyword evidence="1" id="KW-0378">Hydrolase</keyword>
<dbReference type="EMBL" id="BAABKQ010000001">
    <property type="protein sequence ID" value="GAA4807144.1"/>
    <property type="molecule type" value="Genomic_DNA"/>
</dbReference>
<evidence type="ECO:0000313" key="1">
    <source>
        <dbReference type="EMBL" id="GAA4807144.1"/>
    </source>
</evidence>
<dbReference type="InterPro" id="IPR029058">
    <property type="entry name" value="AB_hydrolase_fold"/>
</dbReference>
<evidence type="ECO:0000313" key="2">
    <source>
        <dbReference type="Proteomes" id="UP001500839"/>
    </source>
</evidence>
<keyword evidence="2" id="KW-1185">Reference proteome</keyword>
<proteinExistence type="predicted"/>
<name>A0ABP9CA89_9ACTN</name>
<comment type="caution">
    <text evidence="1">The sequence shown here is derived from an EMBL/GenBank/DDBJ whole genome shotgun (WGS) entry which is preliminary data.</text>
</comment>
<reference evidence="2" key="1">
    <citation type="journal article" date="2019" name="Int. J. Syst. Evol. Microbiol.">
        <title>The Global Catalogue of Microorganisms (GCM) 10K type strain sequencing project: providing services to taxonomists for standard genome sequencing and annotation.</title>
        <authorList>
            <consortium name="The Broad Institute Genomics Platform"/>
            <consortium name="The Broad Institute Genome Sequencing Center for Infectious Disease"/>
            <person name="Wu L."/>
            <person name="Ma J."/>
        </authorList>
    </citation>
    <scope>NUCLEOTIDE SEQUENCE [LARGE SCALE GENOMIC DNA]</scope>
    <source>
        <strain evidence="2">JCM 18542</strain>
    </source>
</reference>
<accession>A0ABP9CA89</accession>
<dbReference type="PANTHER" id="PTHR32015:SF1">
    <property type="entry name" value="LIPASE"/>
    <property type="match status" value="1"/>
</dbReference>
<dbReference type="SUPFAM" id="SSF53474">
    <property type="entry name" value="alpha/beta-Hydrolases"/>
    <property type="match status" value="1"/>
</dbReference>
<protein>
    <submittedName>
        <fullName evidence="1">Alpha/beta fold hydrolase</fullName>
    </submittedName>
</protein>
<sequence length="310" mass="32528">MGAWQRAAFEFAVDGAVAAASAVRRRNHDPFPPSPIDGVNDWTAPLSAQRPRPVVLVHGTGVGVRDTWDVIAAALVADGYRVFAVEHGRRRGLFDGNLTDRPGGGDIADSAIELSGFVESVRRATGAERVDIVAHSMGGVVARQYLRFSGGADPAAPENNKVGRLVMLGATNHGITFGTMQLIGMAAERLGLPLGALSDAALGRSLAQQMVGSSFLDRLNEGGDTVPGVQYTVVASRDDQVSTPPERTFLAAGEGARVRNIWVQDIDPSAQVDHMQLCTHEVAVDIVREALGSAAVGAVGALETRTESCG</sequence>
<dbReference type="GO" id="GO:0016787">
    <property type="term" value="F:hydrolase activity"/>
    <property type="evidence" value="ECO:0007669"/>
    <property type="project" value="UniProtKB-KW"/>
</dbReference>
<dbReference type="PANTHER" id="PTHR32015">
    <property type="entry name" value="FASTING INDUCED LIPASE"/>
    <property type="match status" value="1"/>
</dbReference>
<organism evidence="1 2">
    <name type="scientific">Tomitella cavernea</name>
    <dbReference type="NCBI Taxonomy" id="1387982"/>
    <lineage>
        <taxon>Bacteria</taxon>
        <taxon>Bacillati</taxon>
        <taxon>Actinomycetota</taxon>
        <taxon>Actinomycetes</taxon>
        <taxon>Mycobacteriales</taxon>
        <taxon>Tomitella</taxon>
    </lineage>
</organism>
<gene>
    <name evidence="1" type="ORF">GCM10023353_08150</name>
</gene>
<dbReference type="InterPro" id="IPR002918">
    <property type="entry name" value="Lipase_EstA/Esterase_EstB"/>
</dbReference>
<dbReference type="Gene3D" id="3.40.50.1820">
    <property type="entry name" value="alpha/beta hydrolase"/>
    <property type="match status" value="1"/>
</dbReference>